<reference evidence="3 4" key="1">
    <citation type="submission" date="2016-10" db="EMBL/GenBank/DDBJ databases">
        <authorList>
            <person name="Varghese N."/>
            <person name="Submissions S."/>
        </authorList>
    </citation>
    <scope>NUCLEOTIDE SEQUENCE [LARGE SCALE GENOMIC DNA]</scope>
    <source>
        <strain evidence="3 4">BS2771</strain>
    </source>
</reference>
<proteinExistence type="predicted"/>
<dbReference type="AlphaFoldDB" id="A0A5B2V627"/>
<protein>
    <submittedName>
        <fullName evidence="2">Uncharacterized protein</fullName>
    </submittedName>
</protein>
<reference evidence="2 5" key="2">
    <citation type="submission" date="2019-09" db="EMBL/GenBank/DDBJ databases">
        <title>Draft genome sequence of Pseudomonas brenneri CCUG 51514(T).</title>
        <authorList>
            <person name="Tunovic T."/>
            <person name="Pineiro-Iglesias B."/>
            <person name="Unosson C."/>
            <person name="Inganas E."/>
            <person name="Ohlen M."/>
            <person name="Cardew S."/>
            <person name="Jensie-Markopoulos S."/>
            <person name="Salva-Serra F."/>
            <person name="Jaen-Luchoro D."/>
            <person name="Svensson-Stadler L."/>
            <person name="Chun J."/>
            <person name="Moore E."/>
        </authorList>
    </citation>
    <scope>NUCLEOTIDE SEQUENCE [LARGE SCALE GENOMIC DNA]</scope>
    <source>
        <strain evidence="2 5">CCUG 51514</strain>
    </source>
</reference>
<dbReference type="Proteomes" id="UP000199620">
    <property type="component" value="Chromosome I"/>
</dbReference>
<name>A0A5B2V627_9PSED</name>
<feature type="region of interest" description="Disordered" evidence="1">
    <location>
        <begin position="1"/>
        <end position="28"/>
    </location>
</feature>
<sequence>MSSINTGLNAYRPLPPNDPTPRANTPAEQASMQRLNDIRSLLSEQNIDAMLRNPESPAVAEVLAQLSRLINKDTLSLMRRDPSGDTSKALSAIATLLSESAIHKRTNESLGAYVKSEARKYEATRFDNLLRLSLADPEAGWDTAQGIWSELQASILASQAHAGQIKSNASTLRGYGELFNIDKDK</sequence>
<evidence type="ECO:0000256" key="1">
    <source>
        <dbReference type="SAM" id="MobiDB-lite"/>
    </source>
</evidence>
<evidence type="ECO:0000313" key="3">
    <source>
        <dbReference type="EMBL" id="SDU93180.1"/>
    </source>
</evidence>
<evidence type="ECO:0000313" key="2">
    <source>
        <dbReference type="EMBL" id="KAA2233627.1"/>
    </source>
</evidence>
<dbReference type="EMBL" id="LT629800">
    <property type="protein sequence ID" value="SDU93180.1"/>
    <property type="molecule type" value="Genomic_DNA"/>
</dbReference>
<dbReference type="EMBL" id="VUOL01000001">
    <property type="protein sequence ID" value="KAA2233627.1"/>
    <property type="molecule type" value="Genomic_DNA"/>
</dbReference>
<accession>A0A5B2V627</accession>
<evidence type="ECO:0000313" key="4">
    <source>
        <dbReference type="Proteomes" id="UP000199620"/>
    </source>
</evidence>
<evidence type="ECO:0000313" key="5">
    <source>
        <dbReference type="Proteomes" id="UP000325296"/>
    </source>
</evidence>
<dbReference type="RefSeq" id="WP_090291121.1">
    <property type="nucleotide sequence ID" value="NZ_BMNU01000001.1"/>
</dbReference>
<organism evidence="2 5">
    <name type="scientific">Pseudomonas brenneri</name>
    <dbReference type="NCBI Taxonomy" id="129817"/>
    <lineage>
        <taxon>Bacteria</taxon>
        <taxon>Pseudomonadati</taxon>
        <taxon>Pseudomonadota</taxon>
        <taxon>Gammaproteobacteria</taxon>
        <taxon>Pseudomonadales</taxon>
        <taxon>Pseudomonadaceae</taxon>
        <taxon>Pseudomonas</taxon>
    </lineage>
</organism>
<keyword evidence="4" id="KW-1185">Reference proteome</keyword>
<dbReference type="Proteomes" id="UP000325296">
    <property type="component" value="Unassembled WGS sequence"/>
</dbReference>
<gene>
    <name evidence="2" type="ORF">F1720_00945</name>
    <name evidence="3" type="ORF">SAMN04490181_1740</name>
</gene>